<dbReference type="AlphaFoldDB" id="A0A0F9DBD5"/>
<reference evidence="1" key="1">
    <citation type="journal article" date="2015" name="Nature">
        <title>Complex archaea that bridge the gap between prokaryotes and eukaryotes.</title>
        <authorList>
            <person name="Spang A."/>
            <person name="Saw J.H."/>
            <person name="Jorgensen S.L."/>
            <person name="Zaremba-Niedzwiedzka K."/>
            <person name="Martijn J."/>
            <person name="Lind A.E."/>
            <person name="van Eijk R."/>
            <person name="Schleper C."/>
            <person name="Guy L."/>
            <person name="Ettema T.J."/>
        </authorList>
    </citation>
    <scope>NUCLEOTIDE SEQUENCE</scope>
</reference>
<gene>
    <name evidence="1" type="ORF">LCGC14_2566590</name>
</gene>
<dbReference type="EMBL" id="LAZR01042512">
    <property type="protein sequence ID" value="KKL09363.1"/>
    <property type="molecule type" value="Genomic_DNA"/>
</dbReference>
<evidence type="ECO:0000313" key="1">
    <source>
        <dbReference type="EMBL" id="KKL09363.1"/>
    </source>
</evidence>
<name>A0A0F9DBD5_9ZZZZ</name>
<proteinExistence type="predicted"/>
<comment type="caution">
    <text evidence="1">The sequence shown here is derived from an EMBL/GenBank/DDBJ whole genome shotgun (WGS) entry which is preliminary data.</text>
</comment>
<accession>A0A0F9DBD5</accession>
<protein>
    <submittedName>
        <fullName evidence="1">Uncharacterized protein</fullName>
    </submittedName>
</protein>
<organism evidence="1">
    <name type="scientific">marine sediment metagenome</name>
    <dbReference type="NCBI Taxonomy" id="412755"/>
    <lineage>
        <taxon>unclassified sequences</taxon>
        <taxon>metagenomes</taxon>
        <taxon>ecological metagenomes</taxon>
    </lineage>
</organism>
<sequence length="72" mass="8146">MKMNIGIPLSGIWNFFARKRGTRTCRDCGGTGKLNKIRCPRCDNKMVDMQACHMFCPTCGAHLDCSDKGNFW</sequence>